<dbReference type="PATRIC" id="fig|338187.25.peg.4246"/>
<evidence type="ECO:0000259" key="1">
    <source>
        <dbReference type="Pfam" id="PF01636"/>
    </source>
</evidence>
<accession>A7N2D6</accession>
<dbReference type="KEGG" id="vha:VIBHAR_06066"/>
<dbReference type="Pfam" id="PF01636">
    <property type="entry name" value="APH"/>
    <property type="match status" value="1"/>
</dbReference>
<gene>
    <name evidence="2" type="ordered locus">VIBHAR_06066</name>
</gene>
<evidence type="ECO:0000313" key="2">
    <source>
        <dbReference type="EMBL" id="ABU73959.1"/>
    </source>
</evidence>
<name>A7N2D6_VIBC1</name>
<reference evidence="2 3" key="1">
    <citation type="submission" date="2007-08" db="EMBL/GenBank/DDBJ databases">
        <authorList>
            <consortium name="The Vibrio harveyi Genome Sequencing Project"/>
            <person name="Bassler B."/>
            <person name="Clifton S.W."/>
            <person name="Fulton L."/>
            <person name="Delehaunty K."/>
            <person name="Fronick C."/>
            <person name="Harrison M."/>
            <person name="Markivic C."/>
            <person name="Fulton R."/>
            <person name="Tin-Wollam A.-M."/>
            <person name="Shah N."/>
            <person name="Pepin K."/>
            <person name="Nash W."/>
            <person name="Thiruvilangam P."/>
            <person name="Bhonagiri V."/>
            <person name="Waters C."/>
            <person name="Tu K.C."/>
            <person name="Irgon J."/>
            <person name="Wilson R.K."/>
        </authorList>
    </citation>
    <scope>NUCLEOTIDE SEQUENCE [LARGE SCALE GENOMIC DNA]</scope>
    <source>
        <strain evidence="3">ATCC BAA-1116 / BB120</strain>
    </source>
</reference>
<dbReference type="InterPro" id="IPR002575">
    <property type="entry name" value="Aminoglycoside_PTrfase"/>
</dbReference>
<dbReference type="AlphaFoldDB" id="A7N2D6"/>
<sequence>MHIANGTLPFEEGWEVLSLKLSDFYGLRLSIVRQSKNPLAQTKTSNKVVLQDVATARQYLLKERPIYLTKEKICFSVEVVIQCSVRSSLMVPVLAGKSGDRHFVHNGKYYVLMPMLVGEHLWSPTQDDAYFIGQELACLHEVMRSSNTSGFKGVELSSDLKEFSKLVTDNTIGLEHELHVFNRLIEQLACSTEYSQVIHGDISPSNLLLDKSNDFVFLDFDNISIGSIYYDLASLCQTFAHLKYQANSSHLTGEQSLDINTSIVESLIAGYSSRSTPIEVEAFIQHYHLVWLEHMLLGALREDFTRDKAKRWASHFDYIKDQVLNCFQEKSNVSTV</sequence>
<dbReference type="Proteomes" id="UP000008152">
    <property type="component" value="Chromosome II"/>
</dbReference>
<dbReference type="SUPFAM" id="SSF56112">
    <property type="entry name" value="Protein kinase-like (PK-like)"/>
    <property type="match status" value="1"/>
</dbReference>
<feature type="domain" description="Aminoglycoside phosphotransferase" evidence="1">
    <location>
        <begin position="45"/>
        <end position="239"/>
    </location>
</feature>
<dbReference type="Gene3D" id="3.90.1200.10">
    <property type="match status" value="1"/>
</dbReference>
<dbReference type="InterPro" id="IPR011009">
    <property type="entry name" value="Kinase-like_dom_sf"/>
</dbReference>
<proteinExistence type="predicted"/>
<protein>
    <recommendedName>
        <fullName evidence="1">Aminoglycoside phosphotransferase domain-containing protein</fullName>
    </recommendedName>
</protein>
<dbReference type="RefSeq" id="WP_012129576.1">
    <property type="nucleotide sequence ID" value="NC_009784.1"/>
</dbReference>
<evidence type="ECO:0000313" key="3">
    <source>
        <dbReference type="Proteomes" id="UP000008152"/>
    </source>
</evidence>
<organism evidence="2 3">
    <name type="scientific">Vibrio campbellii (strain ATCC BAA-1116)</name>
    <dbReference type="NCBI Taxonomy" id="2902295"/>
    <lineage>
        <taxon>Bacteria</taxon>
        <taxon>Pseudomonadati</taxon>
        <taxon>Pseudomonadota</taxon>
        <taxon>Gammaproteobacteria</taxon>
        <taxon>Vibrionales</taxon>
        <taxon>Vibrionaceae</taxon>
        <taxon>Vibrio</taxon>
    </lineage>
</organism>
<dbReference type="EMBL" id="CP000790">
    <property type="protein sequence ID" value="ABU73959.1"/>
    <property type="molecule type" value="Genomic_DNA"/>
</dbReference>